<dbReference type="VEuPathDB" id="FungiDB:PV10_09067"/>
<dbReference type="EMBL" id="KN847526">
    <property type="protein sequence ID" value="KIV88144.1"/>
    <property type="molecule type" value="Genomic_DNA"/>
</dbReference>
<proteinExistence type="predicted"/>
<sequence>MAAWQSAVAKVAADLVQLLHVQAADEDEAHAETLARLGTLRARFRGRVALTNLGSLLAGDRTCAAALHETTARKIDEAKGGWKHLVRRRGLASIAMTIEEAKAWRQQHKTCIADIVRHRDGERWRVDKIERQAEFQGQLEGLVGSMIQQVQGVAEKGEVDGERRGEYVETFLINFYSEKVEYGQIMAYLDCLRSARP</sequence>
<dbReference type="Proteomes" id="UP000054302">
    <property type="component" value="Unassembled WGS sequence"/>
</dbReference>
<protein>
    <submittedName>
        <fullName evidence="1">Uncharacterized protein</fullName>
    </submittedName>
</protein>
<keyword evidence="2" id="KW-1185">Reference proteome</keyword>
<accession>A0A0D1Z2J8</accession>
<reference evidence="1 2" key="1">
    <citation type="submission" date="2015-01" db="EMBL/GenBank/DDBJ databases">
        <title>The Genome Sequence of Exophiala mesophila CBS40295.</title>
        <authorList>
            <consortium name="The Broad Institute Genomics Platform"/>
            <person name="Cuomo C."/>
            <person name="de Hoog S."/>
            <person name="Gorbushina A."/>
            <person name="Stielow B."/>
            <person name="Teixiera M."/>
            <person name="Abouelleil A."/>
            <person name="Chapman S.B."/>
            <person name="Priest M."/>
            <person name="Young S.K."/>
            <person name="Wortman J."/>
            <person name="Nusbaum C."/>
            <person name="Birren B."/>
        </authorList>
    </citation>
    <scope>NUCLEOTIDE SEQUENCE [LARGE SCALE GENOMIC DNA]</scope>
    <source>
        <strain evidence="1 2">CBS 40295</strain>
    </source>
</reference>
<dbReference type="RefSeq" id="XP_016219718.1">
    <property type="nucleotide sequence ID" value="XM_016374174.1"/>
</dbReference>
<organism evidence="1 2">
    <name type="scientific">Exophiala mesophila</name>
    <name type="common">Black yeast-like fungus</name>
    <dbReference type="NCBI Taxonomy" id="212818"/>
    <lineage>
        <taxon>Eukaryota</taxon>
        <taxon>Fungi</taxon>
        <taxon>Dikarya</taxon>
        <taxon>Ascomycota</taxon>
        <taxon>Pezizomycotina</taxon>
        <taxon>Eurotiomycetes</taxon>
        <taxon>Chaetothyriomycetidae</taxon>
        <taxon>Chaetothyriales</taxon>
        <taxon>Herpotrichiellaceae</taxon>
        <taxon>Exophiala</taxon>
    </lineage>
</organism>
<gene>
    <name evidence="1" type="ORF">PV10_09067</name>
</gene>
<dbReference type="GeneID" id="27326912"/>
<dbReference type="HOGENOM" id="CLU_1384177_0_0_1"/>
<evidence type="ECO:0000313" key="1">
    <source>
        <dbReference type="EMBL" id="KIV88144.1"/>
    </source>
</evidence>
<evidence type="ECO:0000313" key="2">
    <source>
        <dbReference type="Proteomes" id="UP000054302"/>
    </source>
</evidence>
<name>A0A0D1Z2J8_EXOME</name>
<dbReference type="AlphaFoldDB" id="A0A0D1Z2J8"/>